<feature type="transmembrane region" description="Helical" evidence="1">
    <location>
        <begin position="176"/>
        <end position="195"/>
    </location>
</feature>
<accession>A0ABV3AEF2</accession>
<dbReference type="Proteomes" id="UP001551011">
    <property type="component" value="Unassembled WGS sequence"/>
</dbReference>
<dbReference type="RefSeq" id="WP_030644607.1">
    <property type="nucleotide sequence ID" value="NZ_JBEXDP010000024.1"/>
</dbReference>
<keyword evidence="3" id="KW-1185">Reference proteome</keyword>
<proteinExistence type="predicted"/>
<name>A0ABV3AEF2_9ACTN</name>
<evidence type="ECO:0000313" key="3">
    <source>
        <dbReference type="Proteomes" id="UP001551011"/>
    </source>
</evidence>
<feature type="transmembrane region" description="Helical" evidence="1">
    <location>
        <begin position="58"/>
        <end position="80"/>
    </location>
</feature>
<keyword evidence="1" id="KW-1133">Transmembrane helix</keyword>
<comment type="caution">
    <text evidence="2">The sequence shown here is derived from an EMBL/GenBank/DDBJ whole genome shotgun (WGS) entry which is preliminary data.</text>
</comment>
<keyword evidence="1" id="KW-0472">Membrane</keyword>
<keyword evidence="1" id="KW-0812">Transmembrane</keyword>
<evidence type="ECO:0000256" key="1">
    <source>
        <dbReference type="SAM" id="Phobius"/>
    </source>
</evidence>
<sequence length="260" mass="27136">MNGLLGSLEVVVASARHQMAVFVASWRWSVLLGIIQPAVLLSVTIGRTHRTAEAEATSAVVGILLVGFWSFTVWASAGILQRDRADGTLAACLTGARDFRLVLIGRSLGASLVSGLLIIVTLSGGLVVLRQPIAVASPLWTLAGLAALFVSGLVMGAALACVYLLSRSGPQISSALMYPVFLLSGLLTPLTWLPVPLRPLSGLISLHWAREFLVGASSGAPRPGALAMVLVLTAGYAIAGGYAYRRVGDRVRAKGTLDLV</sequence>
<reference evidence="2 3" key="1">
    <citation type="submission" date="2024-06" db="EMBL/GenBank/DDBJ databases">
        <title>The Natural Products Discovery Center: Release of the First 8490 Sequenced Strains for Exploring Actinobacteria Biosynthetic Diversity.</title>
        <authorList>
            <person name="Kalkreuter E."/>
            <person name="Kautsar S.A."/>
            <person name="Yang D."/>
            <person name="Bader C.D."/>
            <person name="Teijaro C.N."/>
            <person name="Fluegel L."/>
            <person name="Davis C.M."/>
            <person name="Simpson J.R."/>
            <person name="Lauterbach L."/>
            <person name="Steele A.D."/>
            <person name="Gui C."/>
            <person name="Meng S."/>
            <person name="Li G."/>
            <person name="Viehrig K."/>
            <person name="Ye F."/>
            <person name="Su P."/>
            <person name="Kiefer A.F."/>
            <person name="Nichols A."/>
            <person name="Cepeda A.J."/>
            <person name="Yan W."/>
            <person name="Fan B."/>
            <person name="Jiang Y."/>
            <person name="Adhikari A."/>
            <person name="Zheng C.-J."/>
            <person name="Schuster L."/>
            <person name="Cowan T.M."/>
            <person name="Smanski M.J."/>
            <person name="Chevrette M.G."/>
            <person name="De Carvalho L.P.S."/>
            <person name="Shen B."/>
        </authorList>
    </citation>
    <scope>NUCLEOTIDE SEQUENCE [LARGE SCALE GENOMIC DNA]</scope>
    <source>
        <strain evidence="2 3">NPDC020594</strain>
    </source>
</reference>
<feature type="transmembrane region" description="Helical" evidence="1">
    <location>
        <begin position="139"/>
        <end position="164"/>
    </location>
</feature>
<protein>
    <submittedName>
        <fullName evidence="2">ABC transporter permease</fullName>
    </submittedName>
</protein>
<feature type="transmembrane region" description="Helical" evidence="1">
    <location>
        <begin position="101"/>
        <end position="127"/>
    </location>
</feature>
<feature type="transmembrane region" description="Helical" evidence="1">
    <location>
        <begin position="26"/>
        <end position="46"/>
    </location>
</feature>
<gene>
    <name evidence="2" type="ORF">AB0H04_26215</name>
</gene>
<evidence type="ECO:0000313" key="2">
    <source>
        <dbReference type="EMBL" id="MEU5710329.1"/>
    </source>
</evidence>
<organism evidence="2 3">
    <name type="scientific">Streptomyces flaveolus</name>
    <dbReference type="NCBI Taxonomy" id="67297"/>
    <lineage>
        <taxon>Bacteria</taxon>
        <taxon>Bacillati</taxon>
        <taxon>Actinomycetota</taxon>
        <taxon>Actinomycetes</taxon>
        <taxon>Kitasatosporales</taxon>
        <taxon>Streptomycetaceae</taxon>
        <taxon>Streptomyces</taxon>
    </lineage>
</organism>
<feature type="transmembrane region" description="Helical" evidence="1">
    <location>
        <begin position="225"/>
        <end position="244"/>
    </location>
</feature>
<dbReference type="EMBL" id="JBFAEG010000019">
    <property type="protein sequence ID" value="MEU5710329.1"/>
    <property type="molecule type" value="Genomic_DNA"/>
</dbReference>